<keyword evidence="8" id="KW-1185">Reference proteome</keyword>
<sequence length="133" mass="14838">MRVSFVLFAVISLGIGSVATSAEKTSLSTTGLVNSVDPVTEGNNNRFLRRYRESEEENALDSNDDEERGPSISAQQISDLIGGRTRAIFTAWRNAGHEQSAVRDSLKQAYKNGMLTKENYKKVARWYLDGYSR</sequence>
<evidence type="ECO:0000256" key="1">
    <source>
        <dbReference type="ARBA" id="ARBA00004613"/>
    </source>
</evidence>
<feature type="region of interest" description="Disordered" evidence="6">
    <location>
        <begin position="44"/>
        <end position="76"/>
    </location>
</feature>
<organism evidence="7 8">
    <name type="scientific">Phytophthora megakarya</name>
    <dbReference type="NCBI Taxonomy" id="4795"/>
    <lineage>
        <taxon>Eukaryota</taxon>
        <taxon>Sar</taxon>
        <taxon>Stramenopiles</taxon>
        <taxon>Oomycota</taxon>
        <taxon>Peronosporomycetes</taxon>
        <taxon>Peronosporales</taxon>
        <taxon>Peronosporaceae</taxon>
        <taxon>Phytophthora</taxon>
    </lineage>
</organism>
<keyword evidence="3 5" id="KW-0964">Secreted</keyword>
<proteinExistence type="inferred from homology"/>
<comment type="domain">
    <text evidence="5">The RxLR-dEER motif acts to carry the protein into the host cell cytoplasm through binding to cell surface phosphatidylinositol-3-phosphate.</text>
</comment>
<evidence type="ECO:0000256" key="5">
    <source>
        <dbReference type="RuleBase" id="RU367124"/>
    </source>
</evidence>
<dbReference type="Proteomes" id="UP000198211">
    <property type="component" value="Unassembled WGS sequence"/>
</dbReference>
<comment type="similarity">
    <text evidence="2 5">Belongs to the RxLR effector family.</text>
</comment>
<comment type="caution">
    <text evidence="7">The sequence shown here is derived from an EMBL/GenBank/DDBJ whole genome shotgun (WGS) entry which is preliminary data.</text>
</comment>
<feature type="compositionally biased region" description="Acidic residues" evidence="6">
    <location>
        <begin position="54"/>
        <end position="67"/>
    </location>
</feature>
<evidence type="ECO:0000256" key="2">
    <source>
        <dbReference type="ARBA" id="ARBA00010400"/>
    </source>
</evidence>
<accession>A0A225VLI4</accession>
<name>A0A225VLI4_9STRA</name>
<comment type="subcellular location">
    <subcellularLocation>
        <location evidence="1 5">Secreted</location>
    </subcellularLocation>
</comment>
<gene>
    <name evidence="7" type="ORF">PHMEG_00021312</name>
</gene>
<feature type="signal peptide" evidence="5">
    <location>
        <begin position="1"/>
        <end position="21"/>
    </location>
</feature>
<dbReference type="AlphaFoldDB" id="A0A225VLI4"/>
<dbReference type="Pfam" id="PF16810">
    <property type="entry name" value="RXLR"/>
    <property type="match status" value="1"/>
</dbReference>
<comment type="function">
    <text evidence="5">Effector that suppresses plant defense responses during pathogen infection.</text>
</comment>
<dbReference type="InterPro" id="IPR031825">
    <property type="entry name" value="RXLR"/>
</dbReference>
<evidence type="ECO:0000256" key="3">
    <source>
        <dbReference type="ARBA" id="ARBA00022525"/>
    </source>
</evidence>
<feature type="chain" id="PRO_5028514207" description="RxLR effector protein" evidence="5">
    <location>
        <begin position="22"/>
        <end position="133"/>
    </location>
</feature>
<dbReference type="EMBL" id="NBNE01003963">
    <property type="protein sequence ID" value="OWZ06431.1"/>
    <property type="molecule type" value="Genomic_DNA"/>
</dbReference>
<protein>
    <recommendedName>
        <fullName evidence="5">RxLR effector protein</fullName>
    </recommendedName>
</protein>
<reference evidence="8" key="1">
    <citation type="submission" date="2017-03" db="EMBL/GenBank/DDBJ databases">
        <title>Phytopthora megakarya and P. palmivora, two closely related causual agents of cacao black pod achieved similar genome size and gene model numbers by different mechanisms.</title>
        <authorList>
            <person name="Ali S."/>
            <person name="Shao J."/>
            <person name="Larry D.J."/>
            <person name="Kronmiller B."/>
            <person name="Shen D."/>
            <person name="Strem M.D."/>
            <person name="Melnick R.L."/>
            <person name="Guiltinan M.J."/>
            <person name="Tyler B.M."/>
            <person name="Meinhardt L.W."/>
            <person name="Bailey B.A."/>
        </authorList>
    </citation>
    <scope>NUCLEOTIDE SEQUENCE [LARGE SCALE GENOMIC DNA]</scope>
    <source>
        <strain evidence="8">zdho120</strain>
    </source>
</reference>
<evidence type="ECO:0000256" key="4">
    <source>
        <dbReference type="ARBA" id="ARBA00022729"/>
    </source>
</evidence>
<dbReference type="GO" id="GO:0005576">
    <property type="term" value="C:extracellular region"/>
    <property type="evidence" value="ECO:0007669"/>
    <property type="project" value="UniProtKB-SubCell"/>
</dbReference>
<keyword evidence="4 5" id="KW-0732">Signal</keyword>
<evidence type="ECO:0000313" key="8">
    <source>
        <dbReference type="Proteomes" id="UP000198211"/>
    </source>
</evidence>
<evidence type="ECO:0000313" key="7">
    <source>
        <dbReference type="EMBL" id="OWZ06431.1"/>
    </source>
</evidence>
<evidence type="ECO:0000256" key="6">
    <source>
        <dbReference type="SAM" id="MobiDB-lite"/>
    </source>
</evidence>